<proteinExistence type="inferred from homology"/>
<reference evidence="11" key="1">
    <citation type="journal article" date="2013" name="PLoS ONE">
        <title>Arthropod phylogenetics in light of three novel millipede (myriapoda: diplopoda) mitochondrial genomes with comments on the appropriateness of mitochondrial genome sequence data for inferring deep level relationships.</title>
        <authorList>
            <person name="Brewer M.S."/>
            <person name="Swafford L."/>
            <person name="Spruill C.L."/>
            <person name="Bond J.E."/>
        </authorList>
    </citation>
    <scope>NUCLEOTIDE SEQUENCE</scope>
</reference>
<dbReference type="InterPro" id="IPR024791">
    <property type="entry name" value="Cyt_c/ubiquinol_Oxase_su3"/>
</dbReference>
<geneLocation type="mitochondrion" evidence="11"/>
<dbReference type="Gene3D" id="1.20.120.80">
    <property type="entry name" value="Cytochrome c oxidase, subunit III, four-helix bundle"/>
    <property type="match status" value="1"/>
</dbReference>
<feature type="transmembrane region" description="Helical" evidence="9">
    <location>
        <begin position="159"/>
        <end position="179"/>
    </location>
</feature>
<dbReference type="InterPro" id="IPR013833">
    <property type="entry name" value="Cyt_c_oxidase_su3_a-hlx"/>
</dbReference>
<keyword evidence="7 9" id="KW-0472">Membrane</keyword>
<organism evidence="11">
    <name type="scientific">Brachycybe lecontii</name>
    <name type="common">Millipede</name>
    <dbReference type="NCBI Taxonomy" id="1176341"/>
    <lineage>
        <taxon>Eukaryota</taxon>
        <taxon>Metazoa</taxon>
        <taxon>Ecdysozoa</taxon>
        <taxon>Arthropoda</taxon>
        <taxon>Myriapoda</taxon>
        <taxon>Diplopoda</taxon>
        <taxon>Helminthomorpha</taxon>
        <taxon>Playtdesmida</taxon>
        <taxon>Andrognathidae</taxon>
        <taxon>Brachycybe</taxon>
    </lineage>
</organism>
<feature type="transmembrane region" description="Helical" evidence="9">
    <location>
        <begin position="12"/>
        <end position="37"/>
    </location>
</feature>
<keyword evidence="4 8" id="KW-0812">Transmembrane</keyword>
<evidence type="ECO:0000256" key="5">
    <source>
        <dbReference type="ARBA" id="ARBA00022967"/>
    </source>
</evidence>
<protein>
    <recommendedName>
        <fullName evidence="3 8">Cytochrome c oxidase subunit 3</fullName>
    </recommendedName>
</protein>
<evidence type="ECO:0000259" key="10">
    <source>
        <dbReference type="PROSITE" id="PS50253"/>
    </source>
</evidence>
<evidence type="ECO:0000256" key="6">
    <source>
        <dbReference type="ARBA" id="ARBA00022989"/>
    </source>
</evidence>
<dbReference type="PANTHER" id="PTHR11403:SF7">
    <property type="entry name" value="CYTOCHROME C OXIDASE SUBUNIT 3"/>
    <property type="match status" value="1"/>
</dbReference>
<evidence type="ECO:0000313" key="11">
    <source>
        <dbReference type="EMBL" id="AFR77041.1"/>
    </source>
</evidence>
<dbReference type="FunFam" id="1.20.120.80:FF:000002">
    <property type="entry name" value="Cytochrome c oxidase subunit 3"/>
    <property type="match status" value="1"/>
</dbReference>
<dbReference type="Pfam" id="PF00510">
    <property type="entry name" value="COX3"/>
    <property type="match status" value="1"/>
</dbReference>
<dbReference type="InterPro" id="IPR033945">
    <property type="entry name" value="Cyt_c_oxase_su3_dom"/>
</dbReference>
<keyword evidence="8 11" id="KW-0496">Mitochondrion</keyword>
<dbReference type="InterPro" id="IPR000298">
    <property type="entry name" value="Cyt_c_oxidase-like_su3"/>
</dbReference>
<sequence length="261" mass="30354">MTTSQYHPFHMVNISPWPVTASISAMFLTIGMVSTFFLGNTSLLLIGLITMTLIMFQWWRDTTRESTTQGNHTIIVITGLKWGMILFIISEILFFLSFFWTFFHSSLSPSIEIFYWPPMNILQFNPFQIPLLNTTILLASGISITLAHHSMMEANWSKMTKSLLLTIFLALYFILVQAMEYFEASFSMADSIYGSIFFMATGFHGFHVIVGSIFLLICLFRHMIFHFSSNHHFGFEAAAWYWHFVDVVWLFLFLSIYWWGN</sequence>
<accession>S4T038</accession>
<dbReference type="InterPro" id="IPR035973">
    <property type="entry name" value="Cyt_c_oxidase_su3-like_sf"/>
</dbReference>
<dbReference type="GO" id="GO:0004129">
    <property type="term" value="F:cytochrome-c oxidase activity"/>
    <property type="evidence" value="ECO:0007669"/>
    <property type="project" value="InterPro"/>
</dbReference>
<feature type="domain" description="Heme-copper oxidase subunit III family profile" evidence="10">
    <location>
        <begin position="5"/>
        <end position="261"/>
    </location>
</feature>
<dbReference type="Gene3D" id="1.10.287.70">
    <property type="match status" value="1"/>
</dbReference>
<feature type="transmembrane region" description="Helical" evidence="9">
    <location>
        <begin position="240"/>
        <end position="260"/>
    </location>
</feature>
<comment type="subcellular location">
    <subcellularLocation>
        <location evidence="1">Membrane</location>
        <topology evidence="1">Multi-pass membrane protein</topology>
    </subcellularLocation>
</comment>
<dbReference type="CDD" id="cd01665">
    <property type="entry name" value="Cyt_c_Oxidase_III"/>
    <property type="match status" value="1"/>
</dbReference>
<keyword evidence="5" id="KW-1278">Translocase</keyword>
<keyword evidence="6 9" id="KW-1133">Transmembrane helix</keyword>
<evidence type="ECO:0000256" key="8">
    <source>
        <dbReference type="RuleBase" id="RU003375"/>
    </source>
</evidence>
<comment type="similarity">
    <text evidence="2 8">Belongs to the cytochrome c oxidase subunit 3 family.</text>
</comment>
<dbReference type="AlphaFoldDB" id="S4T038"/>
<dbReference type="PANTHER" id="PTHR11403">
    <property type="entry name" value="CYTOCHROME C OXIDASE SUBUNIT III"/>
    <property type="match status" value="1"/>
</dbReference>
<dbReference type="EMBL" id="JX437064">
    <property type="protein sequence ID" value="AFR77041.1"/>
    <property type="molecule type" value="Genomic_DNA"/>
</dbReference>
<evidence type="ECO:0000256" key="1">
    <source>
        <dbReference type="ARBA" id="ARBA00004141"/>
    </source>
</evidence>
<name>S4T038_BRALC</name>
<evidence type="ECO:0000256" key="3">
    <source>
        <dbReference type="ARBA" id="ARBA00015944"/>
    </source>
</evidence>
<gene>
    <name evidence="11" type="primary">COIII</name>
</gene>
<comment type="function">
    <text evidence="8">Component of the cytochrome c oxidase, the last enzyme in the mitochondrial electron transport chain which drives oxidative phosphorylation. The respiratory chain contains 3 multisubunit complexes succinate dehydrogenase (complex II, CII), ubiquinol-cytochrome c oxidoreductase (cytochrome b-c1 complex, complex III, CIII) and cytochrome c oxidase (complex IV, CIV), that cooperate to transfer electrons derived from NADH and succinate to molecular oxygen, creating an electrochemical gradient over the inner membrane that drives transmembrane transport and the ATP synthase. Cytochrome c oxidase is the component of the respiratory chain that catalyzes the reduction of oxygen to water. Electrons originating from reduced cytochrome c in the intermembrane space (IMS) are transferred via the dinuclear copper A center (CU(A)) of subunit 2 and heme A of subunit 1 to the active site in subunit 1, a binuclear center (BNC) formed by heme A3 and copper B (CU(B)). The BNC reduces molecular oxygen to 2 water molecules using 4 electrons from cytochrome c in the IMS and 4 protons from the mitochondrial matrix.</text>
</comment>
<evidence type="ECO:0000256" key="2">
    <source>
        <dbReference type="ARBA" id="ARBA00010581"/>
    </source>
</evidence>
<dbReference type="PROSITE" id="PS50253">
    <property type="entry name" value="COX3"/>
    <property type="match status" value="1"/>
</dbReference>
<feature type="transmembrane region" description="Helical" evidence="9">
    <location>
        <begin position="191"/>
        <end position="220"/>
    </location>
</feature>
<feature type="transmembrane region" description="Helical" evidence="9">
    <location>
        <begin position="43"/>
        <end position="59"/>
    </location>
</feature>
<dbReference type="GO" id="GO:0006123">
    <property type="term" value="P:mitochondrial electron transport, cytochrome c to oxygen"/>
    <property type="evidence" value="ECO:0007669"/>
    <property type="project" value="TreeGrafter"/>
</dbReference>
<dbReference type="GO" id="GO:0005739">
    <property type="term" value="C:mitochondrion"/>
    <property type="evidence" value="ECO:0007669"/>
    <property type="project" value="TreeGrafter"/>
</dbReference>
<evidence type="ECO:0000256" key="4">
    <source>
        <dbReference type="ARBA" id="ARBA00022692"/>
    </source>
</evidence>
<dbReference type="GO" id="GO:0016020">
    <property type="term" value="C:membrane"/>
    <property type="evidence" value="ECO:0007669"/>
    <property type="project" value="UniProtKB-SubCell"/>
</dbReference>
<evidence type="ECO:0000256" key="9">
    <source>
        <dbReference type="SAM" id="Phobius"/>
    </source>
</evidence>
<feature type="transmembrane region" description="Helical" evidence="9">
    <location>
        <begin position="80"/>
        <end position="107"/>
    </location>
</feature>
<dbReference type="SUPFAM" id="SSF81452">
    <property type="entry name" value="Cytochrome c oxidase subunit III-like"/>
    <property type="match status" value="1"/>
</dbReference>
<feature type="transmembrane region" description="Helical" evidence="9">
    <location>
        <begin position="127"/>
        <end position="147"/>
    </location>
</feature>
<evidence type="ECO:0000256" key="7">
    <source>
        <dbReference type="ARBA" id="ARBA00023136"/>
    </source>
</evidence>